<comment type="caution">
    <text evidence="1">The sequence shown here is derived from an EMBL/GenBank/DDBJ whole genome shotgun (WGS) entry which is preliminary data.</text>
</comment>
<proteinExistence type="predicted"/>
<reference evidence="1 2" key="1">
    <citation type="submission" date="2017-09" db="EMBL/GenBank/DDBJ databases">
        <title>Depth-based differentiation of microbial function through sediment-hosted aquifers and enrichment of novel symbionts in the deep terrestrial subsurface.</title>
        <authorList>
            <person name="Probst A.J."/>
            <person name="Ladd B."/>
            <person name="Jarett J.K."/>
            <person name="Geller-Mcgrath D.E."/>
            <person name="Sieber C.M."/>
            <person name="Emerson J.B."/>
            <person name="Anantharaman K."/>
            <person name="Thomas B.C."/>
            <person name="Malmstrom R."/>
            <person name="Stieglmeier M."/>
            <person name="Klingl A."/>
            <person name="Woyke T."/>
            <person name="Ryan C.M."/>
            <person name="Banfield J.F."/>
        </authorList>
    </citation>
    <scope>NUCLEOTIDE SEQUENCE [LARGE SCALE GENOMIC DNA]</scope>
    <source>
        <strain evidence="1">CG11_big_fil_rev_8_21_14_0_20_44_10</strain>
    </source>
</reference>
<gene>
    <name evidence="1" type="ORF">COV85_02695</name>
</gene>
<name>A0A2H0KQE6_9BACT</name>
<protein>
    <submittedName>
        <fullName evidence="1">Uncharacterized protein</fullName>
    </submittedName>
</protein>
<dbReference type="Proteomes" id="UP000231550">
    <property type="component" value="Unassembled WGS sequence"/>
</dbReference>
<evidence type="ECO:0000313" key="2">
    <source>
        <dbReference type="Proteomes" id="UP000231550"/>
    </source>
</evidence>
<dbReference type="EMBL" id="PCVN01000068">
    <property type="protein sequence ID" value="PIQ74337.1"/>
    <property type="molecule type" value="Genomic_DNA"/>
</dbReference>
<organism evidence="1 2">
    <name type="scientific">Candidatus Portnoybacteria bacterium CG11_big_fil_rev_8_21_14_0_20_44_10</name>
    <dbReference type="NCBI Taxonomy" id="1974818"/>
    <lineage>
        <taxon>Bacteria</taxon>
        <taxon>Candidatus Portnoyibacteriota</taxon>
    </lineage>
</organism>
<accession>A0A2H0KQE6</accession>
<dbReference type="AlphaFoldDB" id="A0A2H0KQE6"/>
<sequence>MLREMPKGDTGVLTEYAGKDAEYEKGSVMLTVEGRRVMIVDYLKDKGLYVVDNLDVTAGSISPLYRISPDKLQKIIENKEE</sequence>
<evidence type="ECO:0000313" key="1">
    <source>
        <dbReference type="EMBL" id="PIQ74337.1"/>
    </source>
</evidence>